<evidence type="ECO:0000256" key="1">
    <source>
        <dbReference type="SAM" id="MobiDB-lite"/>
    </source>
</evidence>
<reference evidence="3" key="1">
    <citation type="journal article" date="2023" name="Mol. Phylogenet. Evol.">
        <title>Genome-scale phylogeny and comparative genomics of the fungal order Sordariales.</title>
        <authorList>
            <person name="Hensen N."/>
            <person name="Bonometti L."/>
            <person name="Westerberg I."/>
            <person name="Brannstrom I.O."/>
            <person name="Guillou S."/>
            <person name="Cros-Aarteil S."/>
            <person name="Calhoun S."/>
            <person name="Haridas S."/>
            <person name="Kuo A."/>
            <person name="Mondo S."/>
            <person name="Pangilinan J."/>
            <person name="Riley R."/>
            <person name="LaButti K."/>
            <person name="Andreopoulos B."/>
            <person name="Lipzen A."/>
            <person name="Chen C."/>
            <person name="Yan M."/>
            <person name="Daum C."/>
            <person name="Ng V."/>
            <person name="Clum A."/>
            <person name="Steindorff A."/>
            <person name="Ohm R.A."/>
            <person name="Martin F."/>
            <person name="Silar P."/>
            <person name="Natvig D.O."/>
            <person name="Lalanne C."/>
            <person name="Gautier V."/>
            <person name="Ament-Velasquez S.L."/>
            <person name="Kruys A."/>
            <person name="Hutchinson M.I."/>
            <person name="Powell A.J."/>
            <person name="Barry K."/>
            <person name="Miller A.N."/>
            <person name="Grigoriev I.V."/>
            <person name="Debuchy R."/>
            <person name="Gladieux P."/>
            <person name="Hiltunen Thoren M."/>
            <person name="Johannesson H."/>
        </authorList>
    </citation>
    <scope>NUCLEOTIDE SEQUENCE</scope>
    <source>
        <strain evidence="3">CBS 118394</strain>
    </source>
</reference>
<gene>
    <name evidence="3" type="ORF">B0H66DRAFT_643143</name>
</gene>
<protein>
    <recommendedName>
        <fullName evidence="2">DUF7689 domain-containing protein</fullName>
    </recommendedName>
</protein>
<sequence>MAANLSQQELADRQQFHNTMRAYFDSINQAPAPPYTIIGPYVYDNSYNCFGYAVYDPAWEDQNDPYTQRGRINAQSWDQLDDDFDRRKFYRIDFNTPRQANDVEVYQAPHNTGPSHAHKILDPVSGLCASKQEGQGLIQHDQYLLTSHMPNDPSSFKYGALVALYRRDEAEHNRRWVKTKSNRKVRAKDAEKTKSGRGYQLKKTVKGGGVGKSSRRGKATTKSGQKTRGLDAPGAVQQRGLFHDDDAPPVKKRGGLLRKIICFARRRARH</sequence>
<accession>A0AAE0LZG2</accession>
<dbReference type="InterPro" id="IPR056106">
    <property type="entry name" value="DUF7689"/>
</dbReference>
<organism evidence="3 4">
    <name type="scientific">Apodospora peruviana</name>
    <dbReference type="NCBI Taxonomy" id="516989"/>
    <lineage>
        <taxon>Eukaryota</taxon>
        <taxon>Fungi</taxon>
        <taxon>Dikarya</taxon>
        <taxon>Ascomycota</taxon>
        <taxon>Pezizomycotina</taxon>
        <taxon>Sordariomycetes</taxon>
        <taxon>Sordariomycetidae</taxon>
        <taxon>Sordariales</taxon>
        <taxon>Lasiosphaeriaceae</taxon>
        <taxon>Apodospora</taxon>
    </lineage>
</organism>
<dbReference type="Proteomes" id="UP001283341">
    <property type="component" value="Unassembled WGS sequence"/>
</dbReference>
<evidence type="ECO:0000313" key="3">
    <source>
        <dbReference type="EMBL" id="KAK3313621.1"/>
    </source>
</evidence>
<reference evidence="3" key="2">
    <citation type="submission" date="2023-06" db="EMBL/GenBank/DDBJ databases">
        <authorList>
            <consortium name="Lawrence Berkeley National Laboratory"/>
            <person name="Haridas S."/>
            <person name="Hensen N."/>
            <person name="Bonometti L."/>
            <person name="Westerberg I."/>
            <person name="Brannstrom I.O."/>
            <person name="Guillou S."/>
            <person name="Cros-Aarteil S."/>
            <person name="Calhoun S."/>
            <person name="Kuo A."/>
            <person name="Mondo S."/>
            <person name="Pangilinan J."/>
            <person name="Riley R."/>
            <person name="Labutti K."/>
            <person name="Andreopoulos B."/>
            <person name="Lipzen A."/>
            <person name="Chen C."/>
            <person name="Yanf M."/>
            <person name="Daum C."/>
            <person name="Ng V."/>
            <person name="Clum A."/>
            <person name="Steindorff A."/>
            <person name="Ohm R."/>
            <person name="Martin F."/>
            <person name="Silar P."/>
            <person name="Natvig D."/>
            <person name="Lalanne C."/>
            <person name="Gautier V."/>
            <person name="Ament-Velasquez S.L."/>
            <person name="Kruys A."/>
            <person name="Hutchinson M.I."/>
            <person name="Powell A.J."/>
            <person name="Barry K."/>
            <person name="Miller A.N."/>
            <person name="Grigoriev I.V."/>
            <person name="Debuchy R."/>
            <person name="Gladieux P."/>
            <person name="Thoren M.H."/>
            <person name="Johannesson H."/>
        </authorList>
    </citation>
    <scope>NUCLEOTIDE SEQUENCE</scope>
    <source>
        <strain evidence="3">CBS 118394</strain>
    </source>
</reference>
<evidence type="ECO:0000313" key="4">
    <source>
        <dbReference type="Proteomes" id="UP001283341"/>
    </source>
</evidence>
<comment type="caution">
    <text evidence="3">The sequence shown here is derived from an EMBL/GenBank/DDBJ whole genome shotgun (WGS) entry which is preliminary data.</text>
</comment>
<feature type="region of interest" description="Disordered" evidence="1">
    <location>
        <begin position="184"/>
        <end position="249"/>
    </location>
</feature>
<proteinExistence type="predicted"/>
<name>A0AAE0LZG2_9PEZI</name>
<dbReference type="EMBL" id="JAUEDM010000007">
    <property type="protein sequence ID" value="KAK3313621.1"/>
    <property type="molecule type" value="Genomic_DNA"/>
</dbReference>
<keyword evidence="4" id="KW-1185">Reference proteome</keyword>
<feature type="domain" description="DUF7689" evidence="2">
    <location>
        <begin position="44"/>
        <end position="165"/>
    </location>
</feature>
<evidence type="ECO:0000259" key="2">
    <source>
        <dbReference type="Pfam" id="PF24738"/>
    </source>
</evidence>
<dbReference type="AlphaFoldDB" id="A0AAE0LZG2"/>
<dbReference type="Pfam" id="PF24738">
    <property type="entry name" value="DUF7689"/>
    <property type="match status" value="1"/>
</dbReference>